<dbReference type="PROSITE" id="PS51324">
    <property type="entry name" value="ERV_ALR"/>
    <property type="match status" value="1"/>
</dbReference>
<proteinExistence type="predicted"/>
<dbReference type="GeneID" id="77675229"/>
<dbReference type="HOGENOM" id="CLU_1796981_0_0_1"/>
<evidence type="ECO:0000256" key="5">
    <source>
        <dbReference type="ARBA" id="ARBA00023157"/>
    </source>
</evidence>
<dbReference type="InterPro" id="IPR039799">
    <property type="entry name" value="ALR/ERV"/>
</dbReference>
<dbReference type="RefSeq" id="XP_052905735.1">
    <property type="nucleotide sequence ID" value="XM_053047910.1"/>
</dbReference>
<dbReference type="GO" id="GO:0050660">
    <property type="term" value="F:flavin adenine dinucleotide binding"/>
    <property type="evidence" value="ECO:0007669"/>
    <property type="project" value="TreeGrafter"/>
</dbReference>
<protein>
    <recommendedName>
        <fullName evidence="6">Sulfhydryl oxidase</fullName>
        <ecNumber evidence="6">1.8.3.2</ecNumber>
    </recommendedName>
</protein>
<comment type="cofactor">
    <cofactor evidence="1 6">
        <name>FAD</name>
        <dbReference type="ChEBI" id="CHEBI:57692"/>
    </cofactor>
</comment>
<keyword evidence="5" id="KW-1015">Disulfide bond</keyword>
<feature type="domain" description="ERV/ALR sulfhydryl oxidase" evidence="7">
    <location>
        <begin position="12"/>
        <end position="113"/>
    </location>
</feature>
<gene>
    <name evidence="8" type="ORF">NESG_00256</name>
</gene>
<evidence type="ECO:0000313" key="8">
    <source>
        <dbReference type="EMBL" id="KFG27180.1"/>
    </source>
</evidence>
<evidence type="ECO:0000256" key="3">
    <source>
        <dbReference type="ARBA" id="ARBA00022827"/>
    </source>
</evidence>
<dbReference type="GO" id="GO:0005739">
    <property type="term" value="C:mitochondrion"/>
    <property type="evidence" value="ECO:0007669"/>
    <property type="project" value="TreeGrafter"/>
</dbReference>
<organism evidence="8 9">
    <name type="scientific">Nematocida ausubeli (strain ATCC PRA-371 / ERTm2)</name>
    <name type="common">Nematode killer fungus</name>
    <dbReference type="NCBI Taxonomy" id="1913371"/>
    <lineage>
        <taxon>Eukaryota</taxon>
        <taxon>Fungi</taxon>
        <taxon>Fungi incertae sedis</taxon>
        <taxon>Microsporidia</taxon>
        <taxon>Nematocida</taxon>
    </lineage>
</organism>
<sequence length="144" mass="16186">MPSQSKEQKELMLKEKAEIGRSTWRLLHGIARRYPDSPTRQEKQAVHDLLGSLHIIYPCKPCASAFSLFKNSPILDTTSRSSLIFSMCTFHNFVNIKLGKPLTDCSVYTAAQLSPLARSSPPGIIKRLHDAALSIIQNIKMSYR</sequence>
<dbReference type="Proteomes" id="UP000054524">
    <property type="component" value="Unassembled WGS sequence"/>
</dbReference>
<dbReference type="SUPFAM" id="SSF69000">
    <property type="entry name" value="FAD-dependent thiol oxidase"/>
    <property type="match status" value="1"/>
</dbReference>
<evidence type="ECO:0000256" key="4">
    <source>
        <dbReference type="ARBA" id="ARBA00023002"/>
    </source>
</evidence>
<keyword evidence="3 6" id="KW-0274">FAD</keyword>
<evidence type="ECO:0000259" key="7">
    <source>
        <dbReference type="PROSITE" id="PS51324"/>
    </source>
</evidence>
<dbReference type="Gene3D" id="1.20.120.310">
    <property type="entry name" value="ERV/ALR sulfhydryl oxidase domain"/>
    <property type="match status" value="1"/>
</dbReference>
<dbReference type="PANTHER" id="PTHR12645:SF0">
    <property type="entry name" value="FAD-LINKED SULFHYDRYL OXIDASE ALR"/>
    <property type="match status" value="1"/>
</dbReference>
<keyword evidence="2 6" id="KW-0285">Flavoprotein</keyword>
<dbReference type="EMBL" id="AKIJ01000001">
    <property type="protein sequence ID" value="KFG27180.1"/>
    <property type="molecule type" value="Genomic_DNA"/>
</dbReference>
<dbReference type="AlphaFoldDB" id="A0A086J4W2"/>
<dbReference type="Pfam" id="PF04777">
    <property type="entry name" value="Evr1_Alr"/>
    <property type="match status" value="1"/>
</dbReference>
<dbReference type="PANTHER" id="PTHR12645">
    <property type="entry name" value="ALR/ERV"/>
    <property type="match status" value="1"/>
</dbReference>
<dbReference type="GO" id="GO:0016971">
    <property type="term" value="F:flavin-dependent sulfhydryl oxidase activity"/>
    <property type="evidence" value="ECO:0007669"/>
    <property type="project" value="InterPro"/>
</dbReference>
<dbReference type="InterPro" id="IPR036774">
    <property type="entry name" value="ERV/ALR_sulphydryl_oxid_sf"/>
</dbReference>
<evidence type="ECO:0000313" key="9">
    <source>
        <dbReference type="Proteomes" id="UP000054524"/>
    </source>
</evidence>
<dbReference type="EC" id="1.8.3.2" evidence="6"/>
<name>A0A086J4W2_NEMA1</name>
<evidence type="ECO:0000256" key="6">
    <source>
        <dbReference type="RuleBase" id="RU371123"/>
    </source>
</evidence>
<evidence type="ECO:0000256" key="1">
    <source>
        <dbReference type="ARBA" id="ARBA00001974"/>
    </source>
</evidence>
<keyword evidence="4 6" id="KW-0560">Oxidoreductase</keyword>
<keyword evidence="9" id="KW-1185">Reference proteome</keyword>
<accession>A0A086J4W2</accession>
<dbReference type="InterPro" id="IPR017905">
    <property type="entry name" value="ERV/ALR_sulphydryl_oxidase"/>
</dbReference>
<reference evidence="8 9" key="1">
    <citation type="journal article" date="2014" name="Genome Announc.">
        <title>Genome Sequence of the Microsporidian Species Nematocida sp1 Strain ERTm6 (ATCC PRA-372).</title>
        <authorList>
            <person name="Bakowski M.A."/>
            <person name="Priest M."/>
            <person name="Young S."/>
            <person name="Cuomo C.A."/>
            <person name="Troemel E.R."/>
        </authorList>
    </citation>
    <scope>NUCLEOTIDE SEQUENCE [LARGE SCALE GENOMIC DNA]</scope>
    <source>
        <strain evidence="8 9">ERTm6</strain>
    </source>
</reference>
<evidence type="ECO:0000256" key="2">
    <source>
        <dbReference type="ARBA" id="ARBA00022630"/>
    </source>
</evidence>
<comment type="caution">
    <text evidence="8">The sequence shown here is derived from an EMBL/GenBank/DDBJ whole genome shotgun (WGS) entry which is preliminary data.</text>
</comment>
<comment type="catalytic activity">
    <reaction evidence="6">
        <text>2 R'C(R)SH + O2 = R'C(R)S-S(R)CR' + H2O2</text>
        <dbReference type="Rhea" id="RHEA:17357"/>
        <dbReference type="ChEBI" id="CHEBI:15379"/>
        <dbReference type="ChEBI" id="CHEBI:16240"/>
        <dbReference type="ChEBI" id="CHEBI:16520"/>
        <dbReference type="ChEBI" id="CHEBI:17412"/>
        <dbReference type="EC" id="1.8.3.2"/>
    </reaction>
</comment>